<name>A0A1Z1FD23_9SPHN</name>
<dbReference type="EMBL" id="CP019602">
    <property type="protein sequence ID" value="ARU16699.1"/>
    <property type="molecule type" value="Genomic_DNA"/>
</dbReference>
<keyword evidence="4" id="KW-1185">Reference proteome</keyword>
<dbReference type="SUPFAM" id="SSF53335">
    <property type="entry name" value="S-adenosyl-L-methionine-dependent methyltransferases"/>
    <property type="match status" value="1"/>
</dbReference>
<reference evidence="3 4" key="1">
    <citation type="submission" date="2017-01" db="EMBL/GenBank/DDBJ databases">
        <title>Complete genome sequence of esterase-producing bacterium Croceicoccus marinus E4A9.</title>
        <authorList>
            <person name="Wu Y.-H."/>
            <person name="Cheng H."/>
            <person name="Xu L."/>
            <person name="Huo Y.-Y."/>
            <person name="Wang C.-S."/>
            <person name="Xu X.-W."/>
        </authorList>
    </citation>
    <scope>NUCLEOTIDE SEQUENCE [LARGE SCALE GENOMIC DNA]</scope>
    <source>
        <strain evidence="3 4">E4A9</strain>
    </source>
</reference>
<dbReference type="InterPro" id="IPR013216">
    <property type="entry name" value="Methyltransf_11"/>
</dbReference>
<dbReference type="AlphaFoldDB" id="A0A1Z1FD23"/>
<keyword evidence="3" id="KW-0808">Transferase</keyword>
<dbReference type="Gene3D" id="3.40.50.150">
    <property type="entry name" value="Vaccinia Virus protein VP39"/>
    <property type="match status" value="1"/>
</dbReference>
<gene>
    <name evidence="3" type="ORF">A9D14_11560</name>
</gene>
<keyword evidence="1" id="KW-0175">Coiled coil</keyword>
<accession>A0A1Z1FD23</accession>
<keyword evidence="3" id="KW-0489">Methyltransferase</keyword>
<sequence length="467" mass="52734">MHDTALEIGRLAIEIYGGGAGQKILEIGSLDVNGSLRQFQPEGSHYLGVDLEAGDGVDMIVKPGQPLPFADGSFDLVLASSVFEHDPAFWNTFLDLVRLLREGGMLYINAPSNGLVHRYPEDHWRFYPDSGRALERWAASQDMEVRLIESFIAPRKKDNWNDFVAVFRKGSDEGGLSGRFIHAEVEGFNVWTIGVAEPLKSVGPTEDMQLLRTERESAKKLKDEREQAVKAADDARKDAAATQATLESRLRQREEEIAQTSSERDKYRKAADEAGKLQKDLTEANGWVFRLSHERQKFAAELARVRNRAARLETELKAEKAATRNLSAQLKRERAKVEKLAAAMPKQTGSSETPEKLRAAEESLRARYGELATMTRLLKTAETQRQKIADDSERMVEITAVLNATPRWWALMPRSWRRSKEHARLKSRRLFDAASYLQRYPDVAGEGMDPVVHFMRHGRHEGREPIG</sequence>
<dbReference type="RefSeq" id="WP_066846575.1">
    <property type="nucleotide sequence ID" value="NZ_CP019602.1"/>
</dbReference>
<feature type="coiled-coil region" evidence="1">
    <location>
        <begin position="208"/>
        <end position="270"/>
    </location>
</feature>
<dbReference type="OrthoDB" id="5449367at2"/>
<evidence type="ECO:0000259" key="2">
    <source>
        <dbReference type="Pfam" id="PF08241"/>
    </source>
</evidence>
<dbReference type="GO" id="GO:0032259">
    <property type="term" value="P:methylation"/>
    <property type="evidence" value="ECO:0007669"/>
    <property type="project" value="UniProtKB-KW"/>
</dbReference>
<dbReference type="GO" id="GO:0008757">
    <property type="term" value="F:S-adenosylmethionine-dependent methyltransferase activity"/>
    <property type="evidence" value="ECO:0007669"/>
    <property type="project" value="InterPro"/>
</dbReference>
<dbReference type="Pfam" id="PF08241">
    <property type="entry name" value="Methyltransf_11"/>
    <property type="match status" value="1"/>
</dbReference>
<feature type="coiled-coil region" evidence="1">
    <location>
        <begin position="295"/>
        <end position="343"/>
    </location>
</feature>
<protein>
    <submittedName>
        <fullName evidence="3">SAM-dependent methyltransferase</fullName>
    </submittedName>
</protein>
<dbReference type="Proteomes" id="UP000195807">
    <property type="component" value="Chromosome"/>
</dbReference>
<proteinExistence type="predicted"/>
<dbReference type="STRING" id="450378.GCA_001661675_02323"/>
<feature type="domain" description="Methyltransferase type 11" evidence="2">
    <location>
        <begin position="57"/>
        <end position="108"/>
    </location>
</feature>
<evidence type="ECO:0000313" key="3">
    <source>
        <dbReference type="EMBL" id="ARU16699.1"/>
    </source>
</evidence>
<organism evidence="3 4">
    <name type="scientific">Croceicoccus marinus</name>
    <dbReference type="NCBI Taxonomy" id="450378"/>
    <lineage>
        <taxon>Bacteria</taxon>
        <taxon>Pseudomonadati</taxon>
        <taxon>Pseudomonadota</taxon>
        <taxon>Alphaproteobacteria</taxon>
        <taxon>Sphingomonadales</taxon>
        <taxon>Erythrobacteraceae</taxon>
        <taxon>Croceicoccus</taxon>
    </lineage>
</organism>
<dbReference type="CDD" id="cd02440">
    <property type="entry name" value="AdoMet_MTases"/>
    <property type="match status" value="1"/>
</dbReference>
<dbReference type="InterPro" id="IPR029063">
    <property type="entry name" value="SAM-dependent_MTases_sf"/>
</dbReference>
<evidence type="ECO:0000256" key="1">
    <source>
        <dbReference type="SAM" id="Coils"/>
    </source>
</evidence>
<dbReference type="KEGG" id="cman:A9D14_11560"/>
<evidence type="ECO:0000313" key="4">
    <source>
        <dbReference type="Proteomes" id="UP000195807"/>
    </source>
</evidence>